<evidence type="ECO:0000313" key="3">
    <source>
        <dbReference type="Proteomes" id="UP001629058"/>
    </source>
</evidence>
<keyword evidence="3" id="KW-1185">Reference proteome</keyword>
<evidence type="ECO:0000256" key="1">
    <source>
        <dbReference type="SAM" id="Coils"/>
    </source>
</evidence>
<dbReference type="RefSeq" id="WP_408090437.1">
    <property type="nucleotide sequence ID" value="NZ_JBELPY010000006.1"/>
</dbReference>
<dbReference type="Proteomes" id="UP001629058">
    <property type="component" value="Unassembled WGS sequence"/>
</dbReference>
<reference evidence="2 3" key="1">
    <citation type="submission" date="2024-06" db="EMBL/GenBank/DDBJ databases">
        <authorList>
            <person name="Kaempfer P."/>
            <person name="Viver T."/>
        </authorList>
    </citation>
    <scope>NUCLEOTIDE SEQUENCE [LARGE SCALE GENOMIC DNA]</scope>
    <source>
        <strain evidence="2 3">ST-37</strain>
    </source>
</reference>
<proteinExistence type="predicted"/>
<comment type="caution">
    <text evidence="2">The sequence shown here is derived from an EMBL/GenBank/DDBJ whole genome shotgun (WGS) entry which is preliminary data.</text>
</comment>
<evidence type="ECO:0000313" key="2">
    <source>
        <dbReference type="EMBL" id="MFL9834543.1"/>
    </source>
</evidence>
<accession>A0ABW8Y5G1</accession>
<organism evidence="2 3">
    <name type="scientific">Chryseobacterium terrae</name>
    <dbReference type="NCBI Taxonomy" id="3163299"/>
    <lineage>
        <taxon>Bacteria</taxon>
        <taxon>Pseudomonadati</taxon>
        <taxon>Bacteroidota</taxon>
        <taxon>Flavobacteriia</taxon>
        <taxon>Flavobacteriales</taxon>
        <taxon>Weeksellaceae</taxon>
        <taxon>Chryseobacterium group</taxon>
        <taxon>Chryseobacterium</taxon>
    </lineage>
</organism>
<feature type="coiled-coil region" evidence="1">
    <location>
        <begin position="12"/>
        <end position="39"/>
    </location>
</feature>
<dbReference type="EMBL" id="JBELPY010000006">
    <property type="protein sequence ID" value="MFL9834543.1"/>
    <property type="molecule type" value="Genomic_DNA"/>
</dbReference>
<sequence length="117" mass="14249">MNKIYLTIITENQDTKIKAEKLSEKLLNYEKNCKLISIEKYYKLENSFKLEFEISIYTENINLVNEVLAYSNKIVKPWLIYYNEENKSVELIFNKSKLSRFRKNEFNVINWMQIQYE</sequence>
<name>A0ABW8Y5G1_9FLAO</name>
<keyword evidence="1" id="KW-0175">Coiled coil</keyword>
<gene>
    <name evidence="2" type="ORF">ABS765_10940</name>
</gene>
<protein>
    <submittedName>
        <fullName evidence="2">Uncharacterized protein</fullName>
    </submittedName>
</protein>